<gene>
    <name evidence="1" type="ORF">UY3_17633</name>
</gene>
<proteinExistence type="predicted"/>
<dbReference type="AlphaFoldDB" id="M7BAT3"/>
<dbReference type="Proteomes" id="UP000031443">
    <property type="component" value="Unassembled WGS sequence"/>
</dbReference>
<protein>
    <submittedName>
        <fullName evidence="1">Uncharacterized protein</fullName>
    </submittedName>
</protein>
<dbReference type="EMBL" id="KB591992">
    <property type="protein sequence ID" value="EMP25307.1"/>
    <property type="molecule type" value="Genomic_DNA"/>
</dbReference>
<accession>M7BAT3</accession>
<name>M7BAT3_CHEMY</name>
<evidence type="ECO:0000313" key="1">
    <source>
        <dbReference type="EMBL" id="EMP25307.1"/>
    </source>
</evidence>
<keyword evidence="2" id="KW-1185">Reference proteome</keyword>
<organism evidence="1 2">
    <name type="scientific">Chelonia mydas</name>
    <name type="common">Green sea-turtle</name>
    <name type="synonym">Chelonia agassizi</name>
    <dbReference type="NCBI Taxonomy" id="8469"/>
    <lineage>
        <taxon>Eukaryota</taxon>
        <taxon>Metazoa</taxon>
        <taxon>Chordata</taxon>
        <taxon>Craniata</taxon>
        <taxon>Vertebrata</taxon>
        <taxon>Euteleostomi</taxon>
        <taxon>Archelosauria</taxon>
        <taxon>Testudinata</taxon>
        <taxon>Testudines</taxon>
        <taxon>Cryptodira</taxon>
        <taxon>Durocryptodira</taxon>
        <taxon>Americhelydia</taxon>
        <taxon>Chelonioidea</taxon>
        <taxon>Cheloniidae</taxon>
        <taxon>Chelonia</taxon>
    </lineage>
</organism>
<reference evidence="2" key="1">
    <citation type="journal article" date="2013" name="Nat. Genet.">
        <title>The draft genomes of soft-shell turtle and green sea turtle yield insights into the development and evolution of the turtle-specific body plan.</title>
        <authorList>
            <person name="Wang Z."/>
            <person name="Pascual-Anaya J."/>
            <person name="Zadissa A."/>
            <person name="Li W."/>
            <person name="Niimura Y."/>
            <person name="Huang Z."/>
            <person name="Li C."/>
            <person name="White S."/>
            <person name="Xiong Z."/>
            <person name="Fang D."/>
            <person name="Wang B."/>
            <person name="Ming Y."/>
            <person name="Chen Y."/>
            <person name="Zheng Y."/>
            <person name="Kuraku S."/>
            <person name="Pignatelli M."/>
            <person name="Herrero J."/>
            <person name="Beal K."/>
            <person name="Nozawa M."/>
            <person name="Li Q."/>
            <person name="Wang J."/>
            <person name="Zhang H."/>
            <person name="Yu L."/>
            <person name="Shigenobu S."/>
            <person name="Wang J."/>
            <person name="Liu J."/>
            <person name="Flicek P."/>
            <person name="Searle S."/>
            <person name="Wang J."/>
            <person name="Kuratani S."/>
            <person name="Yin Y."/>
            <person name="Aken B."/>
            <person name="Zhang G."/>
            <person name="Irie N."/>
        </authorList>
    </citation>
    <scope>NUCLEOTIDE SEQUENCE [LARGE SCALE GENOMIC DNA]</scope>
</reference>
<evidence type="ECO:0000313" key="2">
    <source>
        <dbReference type="Proteomes" id="UP000031443"/>
    </source>
</evidence>
<sequence length="219" mass="24995">MGAATGSRDQPNLRTRQLQEALNPVKMLSCEGKTTEYGESVQMIPHPLSVMEHTDPWNFSPNCRTGIGHKSHVRPIPCTGQKLEPGYGQGPSLRSVFVQHLTQWEPDPLLGPKKRVREPQAGYNSTITTSIFQGNRSTTDIRKAVEDCKSCQEMQKKSYEEAITQNNDDSHYFEKIWTVIKPKNSPLMYTKLLRELNRHHGLHYPQYMDHTQLYVSSAE</sequence>